<evidence type="ECO:0000256" key="7">
    <source>
        <dbReference type="ARBA" id="ARBA00023136"/>
    </source>
</evidence>
<dbReference type="OrthoDB" id="7426601at2"/>
<feature type="transmembrane region" description="Helical" evidence="8">
    <location>
        <begin position="143"/>
        <end position="162"/>
    </location>
</feature>
<evidence type="ECO:0000256" key="1">
    <source>
        <dbReference type="ARBA" id="ARBA00004651"/>
    </source>
</evidence>
<evidence type="ECO:0000256" key="6">
    <source>
        <dbReference type="ARBA" id="ARBA00022989"/>
    </source>
</evidence>
<comment type="subcellular location">
    <subcellularLocation>
        <location evidence="1">Cell membrane</location>
        <topology evidence="1">Multi-pass membrane protein</topology>
    </subcellularLocation>
</comment>
<reference evidence="9 10" key="1">
    <citation type="submission" date="2018-12" db="EMBL/GenBank/DDBJ databases">
        <title>Sphingomonas sp. HMF7854 Genome sequencing and assembly.</title>
        <authorList>
            <person name="Cha I."/>
            <person name="Kang H."/>
            <person name="Kim H."/>
            <person name="Kang J."/>
            <person name="Joh K."/>
        </authorList>
    </citation>
    <scope>NUCLEOTIDE SEQUENCE [LARGE SCALE GENOMIC DNA]</scope>
    <source>
        <strain evidence="9 10">HMF7854</strain>
    </source>
</reference>
<name>A0A429VB25_9SPHN</name>
<dbReference type="NCBIfam" id="TIGR03426">
    <property type="entry name" value="shape_MreD"/>
    <property type="match status" value="1"/>
</dbReference>
<feature type="transmembrane region" description="Helical" evidence="8">
    <location>
        <begin position="78"/>
        <end position="98"/>
    </location>
</feature>
<dbReference type="GO" id="GO:0008360">
    <property type="term" value="P:regulation of cell shape"/>
    <property type="evidence" value="ECO:0007669"/>
    <property type="project" value="UniProtKB-KW"/>
</dbReference>
<keyword evidence="3" id="KW-1003">Cell membrane</keyword>
<evidence type="ECO:0000256" key="8">
    <source>
        <dbReference type="SAM" id="Phobius"/>
    </source>
</evidence>
<comment type="similarity">
    <text evidence="2">Belongs to the MreD family.</text>
</comment>
<keyword evidence="5" id="KW-0133">Cell shape</keyword>
<dbReference type="InterPro" id="IPR007227">
    <property type="entry name" value="Cell_shape_determining_MreD"/>
</dbReference>
<dbReference type="Proteomes" id="UP000274661">
    <property type="component" value="Unassembled WGS sequence"/>
</dbReference>
<evidence type="ECO:0000313" key="10">
    <source>
        <dbReference type="Proteomes" id="UP000274661"/>
    </source>
</evidence>
<proteinExistence type="inferred from homology"/>
<feature type="transmembrane region" description="Helical" evidence="8">
    <location>
        <begin position="21"/>
        <end position="44"/>
    </location>
</feature>
<evidence type="ECO:0000313" key="9">
    <source>
        <dbReference type="EMBL" id="RST31189.1"/>
    </source>
</evidence>
<evidence type="ECO:0000256" key="3">
    <source>
        <dbReference type="ARBA" id="ARBA00022475"/>
    </source>
</evidence>
<evidence type="ECO:0000256" key="4">
    <source>
        <dbReference type="ARBA" id="ARBA00022692"/>
    </source>
</evidence>
<organism evidence="9 10">
    <name type="scientific">Sphingomonas ginkgonis</name>
    <dbReference type="NCBI Taxonomy" id="2315330"/>
    <lineage>
        <taxon>Bacteria</taxon>
        <taxon>Pseudomonadati</taxon>
        <taxon>Pseudomonadota</taxon>
        <taxon>Alphaproteobacteria</taxon>
        <taxon>Sphingomonadales</taxon>
        <taxon>Sphingomonadaceae</taxon>
        <taxon>Sphingomonas</taxon>
    </lineage>
</organism>
<accession>A0A429VB25</accession>
<dbReference type="AlphaFoldDB" id="A0A429VB25"/>
<dbReference type="RefSeq" id="WP_126719018.1">
    <property type="nucleotide sequence ID" value="NZ_RWJF01000001.1"/>
</dbReference>
<evidence type="ECO:0000256" key="2">
    <source>
        <dbReference type="ARBA" id="ARBA00007776"/>
    </source>
</evidence>
<comment type="caution">
    <text evidence="9">The sequence shown here is derived from an EMBL/GenBank/DDBJ whole genome shotgun (WGS) entry which is preliminary data.</text>
</comment>
<keyword evidence="7 8" id="KW-0472">Membrane</keyword>
<sequence>MVRAALGTGRIDRGPRRLATYWPAISVVLASALSLLPIVTQTGWFPDFGLVMLLTWRMLRSDVWPSWWAGPLGFANDLLTASPIGLSIALWTGCMLLLDLSDRRTMWRDYWLEWALAALLLLGSAAFRWWIDGLAGSHLPFTHSLPSLAFSILAFPFAARLAGAIDRWRLGR</sequence>
<dbReference type="GO" id="GO:0005886">
    <property type="term" value="C:plasma membrane"/>
    <property type="evidence" value="ECO:0007669"/>
    <property type="project" value="UniProtKB-SubCell"/>
</dbReference>
<feature type="transmembrane region" description="Helical" evidence="8">
    <location>
        <begin position="110"/>
        <end position="131"/>
    </location>
</feature>
<keyword evidence="6 8" id="KW-1133">Transmembrane helix</keyword>
<protein>
    <submittedName>
        <fullName evidence="9">Rod shape-determining protein MreD</fullName>
    </submittedName>
</protein>
<evidence type="ECO:0000256" key="5">
    <source>
        <dbReference type="ARBA" id="ARBA00022960"/>
    </source>
</evidence>
<keyword evidence="4 8" id="KW-0812">Transmembrane</keyword>
<gene>
    <name evidence="9" type="primary">mreD</name>
    <name evidence="9" type="ORF">HMF7854_10330</name>
</gene>
<keyword evidence="10" id="KW-1185">Reference proteome</keyword>
<dbReference type="EMBL" id="RWJF01000001">
    <property type="protein sequence ID" value="RST31189.1"/>
    <property type="molecule type" value="Genomic_DNA"/>
</dbReference>